<reference evidence="3" key="1">
    <citation type="journal article" date="2020" name="Fungal Divers.">
        <title>Resolving the Mortierellaceae phylogeny through synthesis of multi-gene phylogenetics and phylogenomics.</title>
        <authorList>
            <person name="Vandepol N."/>
            <person name="Liber J."/>
            <person name="Desiro A."/>
            <person name="Na H."/>
            <person name="Kennedy M."/>
            <person name="Barry K."/>
            <person name="Grigoriev I.V."/>
            <person name="Miller A.N."/>
            <person name="O'Donnell K."/>
            <person name="Stajich J.E."/>
            <person name="Bonito G."/>
        </authorList>
    </citation>
    <scope>NUCLEOTIDE SEQUENCE</scope>
    <source>
        <strain evidence="3">NVP1</strain>
    </source>
</reference>
<evidence type="ECO:0000256" key="2">
    <source>
        <dbReference type="SAM" id="MobiDB-lite"/>
    </source>
</evidence>
<proteinExistence type="predicted"/>
<accession>A0A9P5SJ15</accession>
<feature type="coiled-coil region" evidence="1">
    <location>
        <begin position="200"/>
        <end position="227"/>
    </location>
</feature>
<dbReference type="Proteomes" id="UP000696485">
    <property type="component" value="Unassembled WGS sequence"/>
</dbReference>
<feature type="compositionally biased region" description="Basic and acidic residues" evidence="2">
    <location>
        <begin position="403"/>
        <end position="424"/>
    </location>
</feature>
<keyword evidence="1" id="KW-0175">Coiled coil</keyword>
<evidence type="ECO:0000313" key="4">
    <source>
        <dbReference type="Proteomes" id="UP000696485"/>
    </source>
</evidence>
<feature type="compositionally biased region" description="Acidic residues" evidence="2">
    <location>
        <begin position="425"/>
        <end position="435"/>
    </location>
</feature>
<keyword evidence="4" id="KW-1185">Reference proteome</keyword>
<feature type="compositionally biased region" description="Acidic residues" evidence="2">
    <location>
        <begin position="624"/>
        <end position="681"/>
    </location>
</feature>
<feature type="region of interest" description="Disordered" evidence="2">
    <location>
        <begin position="303"/>
        <end position="330"/>
    </location>
</feature>
<feature type="compositionally biased region" description="Basic and acidic residues" evidence="2">
    <location>
        <begin position="318"/>
        <end position="330"/>
    </location>
</feature>
<feature type="region of interest" description="Disordered" evidence="2">
    <location>
        <begin position="622"/>
        <end position="718"/>
    </location>
</feature>
<gene>
    <name evidence="3" type="ORF">BG006_006411</name>
</gene>
<evidence type="ECO:0000256" key="1">
    <source>
        <dbReference type="SAM" id="Coils"/>
    </source>
</evidence>
<dbReference type="EMBL" id="JAAAUY010000381">
    <property type="protein sequence ID" value="KAF9330633.1"/>
    <property type="molecule type" value="Genomic_DNA"/>
</dbReference>
<evidence type="ECO:0000313" key="3">
    <source>
        <dbReference type="EMBL" id="KAF9330633.1"/>
    </source>
</evidence>
<dbReference type="AlphaFoldDB" id="A0A9P5SJ15"/>
<feature type="compositionally biased region" description="Acidic residues" evidence="2">
    <location>
        <begin position="519"/>
        <end position="530"/>
    </location>
</feature>
<organism evidence="3 4">
    <name type="scientific">Podila minutissima</name>
    <dbReference type="NCBI Taxonomy" id="64525"/>
    <lineage>
        <taxon>Eukaryota</taxon>
        <taxon>Fungi</taxon>
        <taxon>Fungi incertae sedis</taxon>
        <taxon>Mucoromycota</taxon>
        <taxon>Mortierellomycotina</taxon>
        <taxon>Mortierellomycetes</taxon>
        <taxon>Mortierellales</taxon>
        <taxon>Mortierellaceae</taxon>
        <taxon>Podila</taxon>
    </lineage>
</organism>
<feature type="region of interest" description="Disordered" evidence="2">
    <location>
        <begin position="518"/>
        <end position="540"/>
    </location>
</feature>
<feature type="region of interest" description="Disordered" evidence="2">
    <location>
        <begin position="403"/>
        <end position="466"/>
    </location>
</feature>
<protein>
    <submittedName>
        <fullName evidence="3">Uncharacterized protein</fullName>
    </submittedName>
</protein>
<comment type="caution">
    <text evidence="3">The sequence shown here is derived from an EMBL/GenBank/DDBJ whole genome shotgun (WGS) entry which is preliminary data.</text>
</comment>
<name>A0A9P5SJ15_9FUNG</name>
<sequence>MSEVALIQMHGPTLHSGELQIGGTGVSYKDMEKLVHHLQKPTTIRIEGIGRRLILLAYMSAAITLQLTFDEVLQLQGKHVSCTRSSTGNSPLITAIKVNMPFRTSPTDLTKAKMRTKHQLLHAQDPLPLKEYQQKGGQTEGQLEEAISSLLDDTLDVTHAHNRMSTHSNKSCEVTDHTKHSTDMIVMKENFYTVIQSALASKHAAKLAQIKQKNQELESSHAATLAKIEEDAQERESRNAIELAKMQKNNQAIKSRFFVALAKIEEKNHELESRHAATLAKIEHEVQEKEIRQAAELTKIMAKNQKLESDHQATLSQIEEKNRERESEHAAEVDRIKQENLQFKQQFHELCLELDQLHRDVNTLQLENTQQAMASHIPEGAHHSRAEHPAETENNLHRRHSVTEEPDHHVPHQENFKDSLHGQDLDNEPFLEDSTDDLKPLELPQPAQTPPKSDGGDTNTPKTRNWKEIIWQWDKRLKEEKRHFDELDQKKPGGQVEANTSSNARVHTVTNVKEREIDELSQGDIDEETDKDSKGSDMGRQCIPRIKHQKQAILQLDSGDPKKGLTVPLSKRTFSKQRLHRDMFHPHRTTTKEFECFGRNEGKMCNVYGAIRRRDKELKKGCDDEMGLEDDEDNKDGREDDEDDEEDNGDDEEDDGDDEEDGDDDEEDSGDDKEDEEEEEERLVKKRKVSSAAGHSSSFKIKAIPTRVQPPRSSKVVL</sequence>